<evidence type="ECO:0000256" key="1">
    <source>
        <dbReference type="SAM" id="MobiDB-lite"/>
    </source>
</evidence>
<name>A0AAW0DL00_9AGAR</name>
<dbReference type="Proteomes" id="UP001383192">
    <property type="component" value="Unassembled WGS sequence"/>
</dbReference>
<dbReference type="AlphaFoldDB" id="A0AAW0DL00"/>
<keyword evidence="3" id="KW-1185">Reference proteome</keyword>
<accession>A0AAW0DL00</accession>
<sequence>MIRLTTIVDVPSSRETQATSNSIYIGDSLGSTIRRALIPSAPDSANQLLEELPLRLRQDEVLTTFAVDESSRLMAIVASDEEVGDSRCVYLQDSNSGAEHPDVSPSCHRIDLGFVPLKGDRLDQVEIGQVSIFGDLVGILLGGELMVYNWKTGLCILKSPSPRSEKLKSFTFLSEDIIVTSYFDFLAIDVWYPRSYGKSAESWKCWMTLEFPPLTRPLLKHSTHRSLDFTPLTTLGAQKPGAIVIVQLYIDYFDGTSIYTKPYVFNWIFLHEYLIRTIRIIASWKPLYRADGLVYVLPWDLWGPQISHCFNITKAKLQFIDLGNVAMSTLQEDKDRSGNVLSIKRADHATFSDPEAAAEYDVVFACPVLSALECVEVHVGIMPHKFVVIDGFRRIFGRRRMRDDEEIPWEEEDTEVDEDDDEDEDESACYSIDVFAL</sequence>
<feature type="compositionally biased region" description="Acidic residues" evidence="1">
    <location>
        <begin position="404"/>
        <end position="427"/>
    </location>
</feature>
<dbReference type="EMBL" id="JAYKXP010000011">
    <property type="protein sequence ID" value="KAK7052853.1"/>
    <property type="molecule type" value="Genomic_DNA"/>
</dbReference>
<organism evidence="2 3">
    <name type="scientific">Paramarasmius palmivorus</name>
    <dbReference type="NCBI Taxonomy" id="297713"/>
    <lineage>
        <taxon>Eukaryota</taxon>
        <taxon>Fungi</taxon>
        <taxon>Dikarya</taxon>
        <taxon>Basidiomycota</taxon>
        <taxon>Agaricomycotina</taxon>
        <taxon>Agaricomycetes</taxon>
        <taxon>Agaricomycetidae</taxon>
        <taxon>Agaricales</taxon>
        <taxon>Marasmiineae</taxon>
        <taxon>Marasmiaceae</taxon>
        <taxon>Paramarasmius</taxon>
    </lineage>
</organism>
<gene>
    <name evidence="2" type="ORF">VNI00_004172</name>
</gene>
<evidence type="ECO:0000313" key="3">
    <source>
        <dbReference type="Proteomes" id="UP001383192"/>
    </source>
</evidence>
<comment type="caution">
    <text evidence="2">The sequence shown here is derived from an EMBL/GenBank/DDBJ whole genome shotgun (WGS) entry which is preliminary data.</text>
</comment>
<evidence type="ECO:0000313" key="2">
    <source>
        <dbReference type="EMBL" id="KAK7052853.1"/>
    </source>
</evidence>
<protein>
    <submittedName>
        <fullName evidence="2">Uncharacterized protein</fullName>
    </submittedName>
</protein>
<feature type="region of interest" description="Disordered" evidence="1">
    <location>
        <begin position="404"/>
        <end position="432"/>
    </location>
</feature>
<reference evidence="2 3" key="1">
    <citation type="submission" date="2024-01" db="EMBL/GenBank/DDBJ databases">
        <title>A draft genome for a cacao thread blight-causing isolate of Paramarasmius palmivorus.</title>
        <authorList>
            <person name="Baruah I.K."/>
            <person name="Bukari Y."/>
            <person name="Amoako-Attah I."/>
            <person name="Meinhardt L.W."/>
            <person name="Bailey B.A."/>
            <person name="Cohen S.P."/>
        </authorList>
    </citation>
    <scope>NUCLEOTIDE SEQUENCE [LARGE SCALE GENOMIC DNA]</scope>
    <source>
        <strain evidence="2 3">GH-12</strain>
    </source>
</reference>
<proteinExistence type="predicted"/>